<feature type="compositionally biased region" description="Basic and acidic residues" evidence="1">
    <location>
        <begin position="356"/>
        <end position="377"/>
    </location>
</feature>
<feature type="region of interest" description="Disordered" evidence="1">
    <location>
        <begin position="101"/>
        <end position="123"/>
    </location>
</feature>
<feature type="compositionally biased region" description="Low complexity" evidence="1">
    <location>
        <begin position="464"/>
        <end position="474"/>
    </location>
</feature>
<sequence length="1216" mass="133735">MASSGKFDLSTVSPDRPLYNSAQRGSYTAASLDRSSSFRDNNNNMENPILSSLPSMSRSTSTVTQVDVTNFLQCLRFDPKSMAADHKFNRHGDFRRLASAVLGSPDESPSSKTKLPNSSPDDLKRLKAGLRESTIKSRERVKAFSETLSVINKFFPSIPSRKRSRGPDGLPGDRSTGLLLNRAPMGTPKMGAHTQAHSLSNSFDFDQQKVEERGKNVIPNKRTRTSMEVRPNTPARSSGNVDRDKEPLRLPTSNEDRASLPIVADGWEKSKMKKKRTGIKIDASPSPSSGSTKPIDGYREAKQGMHPRHVPDGITRLNDSHGFRPGAANGVAGGGKADVMRPSIPRPEIDNTSLLQRDRSTSSEKERAKRSNAREEFASGSPTSTTKLHTNARVTNKNPGPGQFGSGNRKRTPATRSSSPPVTQWAERRPQKMSRTARRTNLLPILPTNNNDEAPGLDTSDVTGGSPSGPSGFSKRFASSPQQFKSKGDHFASSTLSESEESGAAEIRSRDKGKKCDEEGKSEQNIHNKMSTLVLPTRKNKIVNGEDIGDGVRRQGRTGGRGFGSVRAGAPHAVEKIRNVGTAKQLRTARVGFDKSESRTGRPPTRKLSDRKAYTRQKHTAINSAADFLVGSDDGHEELLAAANAVINPNHALSSPFWRQMEPLFGFLSDMDMLYLKQQGSIQAAVIDSGGAVSNGTESRSPEHYASPGEIQIPLCQRLLAALISEEGNIDEHTYNVYGSGSGFEFETDMESNVFNHRSTFSGHSHRNNNHIMSIPDSGFDTSYNGLLPDLAMTPGSATTFSEYQYSNMSVNERLLIEIQSIGIYPELVPDLPKGNEGISAEISRLEEKHHEQVSRKKSLLDNLMEFTNETRELQEKEFERHCLDKLTAMAYQKYMSCWGPHGPGGKGVGSKMAKQAALGFVRRTLDRCHEFETTGKSCFNEPLYKEMFHNRSLHSNDTQIDNEFDKIYASGVQVQSPSLNNHDIYSSDTFHLADQTIGKDDVWSSRVKKRELYLDDVVAGTSSSSGIPSGFGATILKSAKGKRSERDREGKGSGVISRNGPPKIGRPASVKGERKTKTKLKQKTTASLNGPVGRTNLPSSVVKLENSIIVKEKDEYCEEPLDFSHLPLPEMDVLGVGDDLGEQGQDIGSWLNIDDDILQDDDFLGLEIPMDDLSDLNMMTFSPSSRILIRKWRTLRRMNNQESSSGGGRSWWQAT</sequence>
<dbReference type="EMBL" id="OX465084">
    <property type="protein sequence ID" value="CAI9297509.1"/>
    <property type="molecule type" value="Genomic_DNA"/>
</dbReference>
<feature type="compositionally biased region" description="Low complexity" evidence="1">
    <location>
        <begin position="440"/>
        <end position="451"/>
    </location>
</feature>
<gene>
    <name evidence="2" type="ORF">LSALG_LOCUS36319</name>
</gene>
<protein>
    <submittedName>
        <fullName evidence="2">Uncharacterized protein</fullName>
    </submittedName>
</protein>
<evidence type="ECO:0000313" key="3">
    <source>
        <dbReference type="Proteomes" id="UP001177003"/>
    </source>
</evidence>
<dbReference type="Proteomes" id="UP001177003">
    <property type="component" value="Chromosome 8"/>
</dbReference>
<evidence type="ECO:0000313" key="2">
    <source>
        <dbReference type="EMBL" id="CAI9297509.1"/>
    </source>
</evidence>
<dbReference type="AlphaFoldDB" id="A0AA35ZRF0"/>
<feature type="compositionally biased region" description="Polar residues" evidence="1">
    <location>
        <begin position="20"/>
        <end position="29"/>
    </location>
</feature>
<feature type="compositionally biased region" description="Basic and acidic residues" evidence="1">
    <location>
        <begin position="1043"/>
        <end position="1052"/>
    </location>
</feature>
<feature type="region of interest" description="Disordered" evidence="1">
    <location>
        <begin position="1"/>
        <end position="58"/>
    </location>
</feature>
<feature type="region of interest" description="Disordered" evidence="1">
    <location>
        <begin position="592"/>
        <end position="616"/>
    </location>
</feature>
<feature type="compositionally biased region" description="Polar residues" evidence="1">
    <location>
        <begin position="107"/>
        <end position="120"/>
    </location>
</feature>
<feature type="region of interest" description="Disordered" evidence="1">
    <location>
        <begin position="157"/>
        <end position="177"/>
    </location>
</feature>
<feature type="compositionally biased region" description="Low complexity" evidence="1">
    <location>
        <begin position="31"/>
        <end position="58"/>
    </location>
</feature>
<proteinExistence type="predicted"/>
<feature type="compositionally biased region" description="Basic and acidic residues" evidence="1">
    <location>
        <begin position="507"/>
        <end position="526"/>
    </location>
</feature>
<feature type="region of interest" description="Disordered" evidence="1">
    <location>
        <begin position="271"/>
        <end position="526"/>
    </location>
</feature>
<feature type="region of interest" description="Disordered" evidence="1">
    <location>
        <begin position="212"/>
        <end position="256"/>
    </location>
</feature>
<evidence type="ECO:0000256" key="1">
    <source>
        <dbReference type="SAM" id="MobiDB-lite"/>
    </source>
</evidence>
<feature type="compositionally biased region" description="Polar residues" evidence="1">
    <location>
        <begin position="380"/>
        <end position="398"/>
    </location>
</feature>
<keyword evidence="3" id="KW-1185">Reference proteome</keyword>
<dbReference type="PANTHER" id="PTHR31115">
    <property type="entry name" value="OS05G0107300 PROTEIN"/>
    <property type="match status" value="1"/>
</dbReference>
<accession>A0AA35ZRF0</accession>
<feature type="compositionally biased region" description="Basic and acidic residues" evidence="1">
    <location>
        <begin position="241"/>
        <end position="256"/>
    </location>
</feature>
<reference evidence="2" key="1">
    <citation type="submission" date="2023-04" db="EMBL/GenBank/DDBJ databases">
        <authorList>
            <person name="Vijverberg K."/>
            <person name="Xiong W."/>
            <person name="Schranz E."/>
        </authorList>
    </citation>
    <scope>NUCLEOTIDE SEQUENCE</scope>
</reference>
<feature type="region of interest" description="Disordered" evidence="1">
    <location>
        <begin position="1039"/>
        <end position="1094"/>
    </location>
</feature>
<feature type="region of interest" description="Disordered" evidence="1">
    <location>
        <begin position="545"/>
        <end position="567"/>
    </location>
</feature>
<dbReference type="PANTHER" id="PTHR31115:SF3">
    <property type="entry name" value="EXPRESSED PROTEIN"/>
    <property type="match status" value="1"/>
</dbReference>
<name>A0AA35ZRF0_LACSI</name>
<organism evidence="2 3">
    <name type="scientific">Lactuca saligna</name>
    <name type="common">Willowleaf lettuce</name>
    <dbReference type="NCBI Taxonomy" id="75948"/>
    <lineage>
        <taxon>Eukaryota</taxon>
        <taxon>Viridiplantae</taxon>
        <taxon>Streptophyta</taxon>
        <taxon>Embryophyta</taxon>
        <taxon>Tracheophyta</taxon>
        <taxon>Spermatophyta</taxon>
        <taxon>Magnoliopsida</taxon>
        <taxon>eudicotyledons</taxon>
        <taxon>Gunneridae</taxon>
        <taxon>Pentapetalae</taxon>
        <taxon>asterids</taxon>
        <taxon>campanulids</taxon>
        <taxon>Asterales</taxon>
        <taxon>Asteraceae</taxon>
        <taxon>Cichorioideae</taxon>
        <taxon>Cichorieae</taxon>
        <taxon>Lactucinae</taxon>
        <taxon>Lactuca</taxon>
    </lineage>
</organism>